<gene>
    <name evidence="1" type="ORF">N801_19040</name>
</gene>
<dbReference type="Proteomes" id="UP000030013">
    <property type="component" value="Unassembled WGS sequence"/>
</dbReference>
<name>A0A0A0JSV2_9MICO</name>
<reference evidence="1 2" key="1">
    <citation type="submission" date="2013-08" db="EMBL/GenBank/DDBJ databases">
        <title>The genome sequence of Knoellia aerolata.</title>
        <authorList>
            <person name="Zhu W."/>
            <person name="Wang G."/>
        </authorList>
    </citation>
    <scope>NUCLEOTIDE SEQUENCE [LARGE SCALE GENOMIC DNA]</scope>
    <source>
        <strain evidence="1 2">DSM 18566</strain>
    </source>
</reference>
<accession>A0A0A0JSV2</accession>
<dbReference type="STRING" id="1385519.N801_19040"/>
<dbReference type="EMBL" id="AVPL01000072">
    <property type="protein sequence ID" value="KGN39774.1"/>
    <property type="molecule type" value="Genomic_DNA"/>
</dbReference>
<proteinExistence type="predicted"/>
<sequence>MATFYARYEKALRTTASATVVDGRLQGAMPVLLADLDDELDTRSASVAFELLGPGDIERLGVAAISRRFPTPGANDAEETKLALVEFHALDLPWRYTPQTPSGAVLRPWIVLVVGRRGPDEITVRPDGKVTLGPLTQASHPLGQSGLWAHVHEVGTGTIARLVSPVDLASGTEYVACLVPAFDRAGGDAWHGAGQVTVDCYDRWSFATGPQGDFADLAARLHKADLATIEAAGGRPFGRAEVRYRRRLPANPEEHVLQAAGALRLPPGPGPAPVDASPPAEVTSEVTALQERILTPDGRPVLSSPRYPEPFVDPDTPPPPDGWMSQLSGDPRVRGAAGIGAWAGIEWQDRISDAAAAKAGDLAIARDRIGHLALGLEASRSLWRRRVPSAPVGAGPDEERAAGLARLAVLSPCLGRLPTDTHEPVLDRVTGHTPWLNRAVLSSAARRALRPGPARLALAEPGAGRPSAVLEAANTCPPDPDDPTVIGWPDAADEEVQRALEDAVWAAAGDDTDLAEQVLARFAGGRRPSAAEVAAALAALVPGRDGRPDPEVVQQFLETGEFPTVDTDVLHSLPNSIAERAPAAPCRTIDLGGLALAVSGAVDPTVDRPIVVDRVLATLPGFTHIGPVEIEPELDLPLWSFVSERSPDWMLPGAGDLPEHAVVGLSTNPGFVQALLAGANHQTTSELRWRNVPLVSRWSPLRKFWQRAGGEMDIAPIRSWPAAAALGTAPLADEGRGEEAVVAFRTPLFRRYPATVVYLFPDAGGWDPPAAGMAMLPPQRIDPTFVGTIGEDITFFGFPVPPTSLRDHWVVLEEPPAGYRFYHRDAVPPPWPGLPEEHSAAFAYNRFALPVRVLIGPLL</sequence>
<dbReference type="eggNOG" id="COG0222">
    <property type="taxonomic scope" value="Bacteria"/>
</dbReference>
<evidence type="ECO:0000313" key="1">
    <source>
        <dbReference type="EMBL" id="KGN39774.1"/>
    </source>
</evidence>
<organism evidence="1 2">
    <name type="scientific">Knoellia aerolata DSM 18566</name>
    <dbReference type="NCBI Taxonomy" id="1385519"/>
    <lineage>
        <taxon>Bacteria</taxon>
        <taxon>Bacillati</taxon>
        <taxon>Actinomycetota</taxon>
        <taxon>Actinomycetes</taxon>
        <taxon>Micrococcales</taxon>
        <taxon>Intrasporangiaceae</taxon>
        <taxon>Knoellia</taxon>
    </lineage>
</organism>
<comment type="caution">
    <text evidence="1">The sequence shown here is derived from an EMBL/GenBank/DDBJ whole genome shotgun (WGS) entry which is preliminary data.</text>
</comment>
<dbReference type="OrthoDB" id="9816502at2"/>
<protein>
    <submittedName>
        <fullName evidence="1">Uncharacterized protein</fullName>
    </submittedName>
</protein>
<keyword evidence="2" id="KW-1185">Reference proteome</keyword>
<evidence type="ECO:0000313" key="2">
    <source>
        <dbReference type="Proteomes" id="UP000030013"/>
    </source>
</evidence>
<dbReference type="AlphaFoldDB" id="A0A0A0JSV2"/>